<dbReference type="PROSITE" id="PS01359">
    <property type="entry name" value="ZF_PHD_1"/>
    <property type="match status" value="1"/>
</dbReference>
<dbReference type="GO" id="GO:0003682">
    <property type="term" value="F:chromatin binding"/>
    <property type="evidence" value="ECO:0007669"/>
    <property type="project" value="InterPro"/>
</dbReference>
<accession>Q8J116</accession>
<dbReference type="InterPro" id="IPR019787">
    <property type="entry name" value="Znf_PHD-finger"/>
</dbReference>
<proteinExistence type="predicted"/>
<reference evidence="9" key="1">
    <citation type="journal article" date="2002" name="Eukaryot. Cell">
        <title>Mating-type locus of Cryptococcus neoformans: a step in the evolution of sex chromosomes.</title>
        <authorList>
            <person name="Lengeler K.B."/>
            <person name="Fox D.S."/>
            <person name="Fraser J.A."/>
            <person name="Allen A."/>
            <person name="Forrester K."/>
            <person name="Dietrich F.S."/>
            <person name="Heitman J."/>
        </authorList>
    </citation>
    <scope>NUCLEOTIDE SEQUENCE</scope>
    <source>
        <strain evidence="9">125.91</strain>
    </source>
</reference>
<feature type="domain" description="PHD-type" evidence="8">
    <location>
        <begin position="571"/>
        <end position="715"/>
    </location>
</feature>
<evidence type="ECO:0000256" key="2">
    <source>
        <dbReference type="ARBA" id="ARBA00022771"/>
    </source>
</evidence>
<reference evidence="9" key="2">
    <citation type="journal article" date="2004" name="PLoS Biol.">
        <title>Convergent evolution of chromosomal sex-determining regions in the animal and fungal kingdoms.</title>
        <authorList>
            <person name="Fraser J.A."/>
            <person name="Diezmann S."/>
            <person name="Subaran R.L."/>
            <person name="Allen A."/>
            <person name="Lengeler K.B."/>
            <person name="Dietrich F.S."/>
            <person name="Heitman J."/>
        </authorList>
    </citation>
    <scope>NUCLEOTIDE SEQUENCE</scope>
    <source>
        <strain evidence="9">125.91</strain>
    </source>
</reference>
<dbReference type="InterPro" id="IPR013083">
    <property type="entry name" value="Znf_RING/FYVE/PHD"/>
</dbReference>
<evidence type="ECO:0000259" key="8">
    <source>
        <dbReference type="PROSITE" id="PS51805"/>
    </source>
</evidence>
<dbReference type="PROSITE" id="PS51805">
    <property type="entry name" value="EPHD"/>
    <property type="match status" value="1"/>
</dbReference>
<feature type="domain" description="BAH" evidence="7">
    <location>
        <begin position="1"/>
        <end position="124"/>
    </location>
</feature>
<evidence type="ECO:0000256" key="5">
    <source>
        <dbReference type="SAM" id="MobiDB-lite"/>
    </source>
</evidence>
<dbReference type="GO" id="GO:0048189">
    <property type="term" value="C:Lid2 complex"/>
    <property type="evidence" value="ECO:0007669"/>
    <property type="project" value="TreeGrafter"/>
</dbReference>
<feature type="region of interest" description="Disordered" evidence="5">
    <location>
        <begin position="393"/>
        <end position="414"/>
    </location>
</feature>
<feature type="region of interest" description="Disordered" evidence="5">
    <location>
        <begin position="798"/>
        <end position="828"/>
    </location>
</feature>
<dbReference type="PROSITE" id="PS51038">
    <property type="entry name" value="BAH"/>
    <property type="match status" value="1"/>
</dbReference>
<dbReference type="Pfam" id="PF01426">
    <property type="entry name" value="BAH"/>
    <property type="match status" value="1"/>
</dbReference>
<keyword evidence="1" id="KW-0479">Metal-binding</keyword>
<evidence type="ECO:0000256" key="1">
    <source>
        <dbReference type="ARBA" id="ARBA00022723"/>
    </source>
</evidence>
<dbReference type="InterPro" id="IPR001025">
    <property type="entry name" value="BAH_dom"/>
</dbReference>
<evidence type="ECO:0000256" key="4">
    <source>
        <dbReference type="PROSITE-ProRule" id="PRU00146"/>
    </source>
</evidence>
<dbReference type="InterPro" id="IPR001965">
    <property type="entry name" value="Znf_PHD"/>
</dbReference>
<dbReference type="CDD" id="cd15571">
    <property type="entry name" value="ePHD"/>
    <property type="match status" value="1"/>
</dbReference>
<dbReference type="PROSITE" id="PS50016">
    <property type="entry name" value="ZF_PHD_2"/>
    <property type="match status" value="1"/>
</dbReference>
<evidence type="ECO:0000259" key="6">
    <source>
        <dbReference type="PROSITE" id="PS50016"/>
    </source>
</evidence>
<feature type="compositionally biased region" description="Basic and acidic residues" evidence="5">
    <location>
        <begin position="813"/>
        <end position="828"/>
    </location>
</feature>
<dbReference type="InterPro" id="IPR043151">
    <property type="entry name" value="BAH_sf"/>
</dbReference>
<evidence type="ECO:0000259" key="7">
    <source>
        <dbReference type="PROSITE" id="PS51038"/>
    </source>
</evidence>
<dbReference type="Pfam" id="PF00628">
    <property type="entry name" value="PHD"/>
    <property type="match status" value="1"/>
</dbReference>
<dbReference type="SMART" id="SM00249">
    <property type="entry name" value="PHD"/>
    <property type="match status" value="3"/>
</dbReference>
<dbReference type="InterPro" id="IPR029617">
    <property type="entry name" value="Snt2"/>
</dbReference>
<keyword evidence="3" id="KW-0862">Zinc</keyword>
<evidence type="ECO:0000313" key="9">
    <source>
        <dbReference type="EMBL" id="AAN75157.2"/>
    </source>
</evidence>
<dbReference type="AlphaFoldDB" id="Q8J116"/>
<dbReference type="EMBL" id="AF542528">
    <property type="protein sequence ID" value="AAN75157.2"/>
    <property type="molecule type" value="Genomic_DNA"/>
</dbReference>
<dbReference type="Pfam" id="PF13831">
    <property type="entry name" value="PHD_2"/>
    <property type="match status" value="1"/>
</dbReference>
<dbReference type="InterPro" id="IPR034732">
    <property type="entry name" value="EPHD"/>
</dbReference>
<dbReference type="Gene3D" id="2.30.30.490">
    <property type="match status" value="1"/>
</dbReference>
<keyword evidence="2 4" id="KW-0863">Zinc-finger</keyword>
<sequence>MCMFHSRGRIEMASTPYNIARIIEFLPPHTSPKKGSRVAPSSDIMVRLALYYRPSDISARNFADARLLLAAIHTDIQPISNVRGKCYVRHKDRIPDLLEWKRLPDHFYFSKFFDPYIKREFEVIRTVNVNNIPSTVKDVLMRRYEYLITEREMVADLTDDFRICCCCRQWSSFQDSVKCESCREYYHMTCLQPPLLAKPAKGYSWVCPSCFFQRNTQPEGQKLLLQNDWSGTGKLRAAKTKMKSNTLDFTPDTMFRGWPWRYFGHVRSGRCNIPPGRYSLADYMEHVRSLSLAVPPWDVERINLALSSYSSMGREAAYHFMCHTVLSDFHPVHFTEEESAVFEAELERNGGLDVISCSKILKRTTSDILRFSYIWKNDKLKVENEALRQHRRVSVSHARQNRTLGPPSLGKMRIGDKSKVEDDETSLYGSSIGESTMRCATCSTKLGQVWWKSPRTVPGIAMCESCGSNYRKYGVISFVRSDDSKRIDHREHVAKKGKNEVNDQPIGSLWSSKHNQCACCRRVEPKSQLVRCRNCNFIAHTGCYGTTLLDQKSDWECDLCVNEKTEECHVEPHCVLCPRTPHLAMKVKKKTAEYNLLTALKPSEGRRWAHLLCSAWTNGVEYGDAVSFKQIEGIMSIRGDIWAAACSLCGQNDGAVIKCSDCDIQFHVSCAWQCGFTLGFEFILAKPGKSQNQIVIKFKESEGVMNAGAWCKSHDLSNRTVYDMFDVESDGGETAFQVYVRAYKSATWHSAFPLLRKAIRLELITQSPSNTDSPENIQTDVVRCDSCGVLNSPMWHKHDTGTVPSGAPSDPADDSKSVSKSAVGDERGSEERQLCHLCWYQINLNGAPSF</sequence>
<dbReference type="InterPro" id="IPR019786">
    <property type="entry name" value="Zinc_finger_PHD-type_CS"/>
</dbReference>
<dbReference type="GO" id="GO:0036205">
    <property type="term" value="P:histone catabolic process"/>
    <property type="evidence" value="ECO:0007669"/>
    <property type="project" value="TreeGrafter"/>
</dbReference>
<protein>
    <submittedName>
        <fullName evidence="9">ZNF1</fullName>
    </submittedName>
</protein>
<dbReference type="Pfam" id="PF13832">
    <property type="entry name" value="zf-HC5HC2H_2"/>
    <property type="match status" value="1"/>
</dbReference>
<dbReference type="Gene3D" id="3.30.40.10">
    <property type="entry name" value="Zinc/RING finger domain, C3HC4 (zinc finger)"/>
    <property type="match status" value="2"/>
</dbReference>
<name>Q8J116_CRYNE</name>
<evidence type="ECO:0000256" key="3">
    <source>
        <dbReference type="ARBA" id="ARBA00022833"/>
    </source>
</evidence>
<organism evidence="9">
    <name type="scientific">Cryptococcus neoformans</name>
    <name type="common">Filobasidiella neoformans</name>
    <dbReference type="NCBI Taxonomy" id="5207"/>
    <lineage>
        <taxon>Eukaryota</taxon>
        <taxon>Fungi</taxon>
        <taxon>Dikarya</taxon>
        <taxon>Basidiomycota</taxon>
        <taxon>Agaricomycotina</taxon>
        <taxon>Tremellomycetes</taxon>
        <taxon>Tremellales</taxon>
        <taxon>Cryptococcaceae</taxon>
        <taxon>Cryptococcus</taxon>
        <taxon>Cryptococcus neoformans species complex</taxon>
    </lineage>
</organism>
<dbReference type="GO" id="GO:0004842">
    <property type="term" value="F:ubiquitin-protein transferase activity"/>
    <property type="evidence" value="ECO:0007669"/>
    <property type="project" value="TreeGrafter"/>
</dbReference>
<dbReference type="PANTHER" id="PTHR47672:SF1">
    <property type="entry name" value="E3 UBIQUITIN-PROTEIN LIGASE SNT2"/>
    <property type="match status" value="1"/>
</dbReference>
<dbReference type="PANTHER" id="PTHR47672">
    <property type="entry name" value="E3 UBIQUITIN-PROTEIN LIGASE SNT2"/>
    <property type="match status" value="1"/>
</dbReference>
<feature type="domain" description="PHD-type" evidence="6">
    <location>
        <begin position="161"/>
        <end position="213"/>
    </location>
</feature>
<dbReference type="InterPro" id="IPR011011">
    <property type="entry name" value="Znf_FYVE_PHD"/>
</dbReference>
<dbReference type="SUPFAM" id="SSF57903">
    <property type="entry name" value="FYVE/PHD zinc finger"/>
    <property type="match status" value="2"/>
</dbReference>
<dbReference type="SMART" id="SM00439">
    <property type="entry name" value="BAH"/>
    <property type="match status" value="1"/>
</dbReference>
<dbReference type="GO" id="GO:0008270">
    <property type="term" value="F:zinc ion binding"/>
    <property type="evidence" value="ECO:0007669"/>
    <property type="project" value="UniProtKB-KW"/>
</dbReference>